<dbReference type="SUPFAM" id="SSF54637">
    <property type="entry name" value="Thioesterase/thiol ester dehydrase-isomerase"/>
    <property type="match status" value="2"/>
</dbReference>
<name>A0A917LV10_9GAMM</name>
<comment type="caution">
    <text evidence="5">The sequence shown here is derived from an EMBL/GenBank/DDBJ whole genome shotgun (WGS) entry which is preliminary data.</text>
</comment>
<keyword evidence="6" id="KW-1185">Reference proteome</keyword>
<evidence type="ECO:0000256" key="2">
    <source>
        <dbReference type="ARBA" id="ARBA00022801"/>
    </source>
</evidence>
<dbReference type="Proteomes" id="UP000627715">
    <property type="component" value="Unassembled WGS sequence"/>
</dbReference>
<dbReference type="GO" id="GO:0006637">
    <property type="term" value="P:acyl-CoA metabolic process"/>
    <property type="evidence" value="ECO:0007669"/>
    <property type="project" value="InterPro"/>
</dbReference>
<evidence type="ECO:0000259" key="4">
    <source>
        <dbReference type="Pfam" id="PF20789"/>
    </source>
</evidence>
<dbReference type="InterPro" id="IPR049449">
    <property type="entry name" value="TesB_ACOT8-like_N"/>
</dbReference>
<gene>
    <name evidence="5" type="ORF">GCM10011403_15010</name>
</gene>
<evidence type="ECO:0000313" key="6">
    <source>
        <dbReference type="Proteomes" id="UP000627715"/>
    </source>
</evidence>
<dbReference type="Pfam" id="PF13622">
    <property type="entry name" value="4HBT_3"/>
    <property type="match status" value="1"/>
</dbReference>
<evidence type="ECO:0000256" key="1">
    <source>
        <dbReference type="ARBA" id="ARBA00006538"/>
    </source>
</evidence>
<accession>A0A917LV10</accession>
<dbReference type="CDD" id="cd00556">
    <property type="entry name" value="Thioesterase_II"/>
    <property type="match status" value="1"/>
</dbReference>
<reference evidence="5" key="2">
    <citation type="submission" date="2020-09" db="EMBL/GenBank/DDBJ databases">
        <authorList>
            <person name="Sun Q."/>
            <person name="Zhou Y."/>
        </authorList>
    </citation>
    <scope>NUCLEOTIDE SEQUENCE</scope>
    <source>
        <strain evidence="5">CGMCC 1.15425</strain>
    </source>
</reference>
<feature type="domain" description="Acyl-CoA thioesterase-like N-terminal HotDog" evidence="3">
    <location>
        <begin position="18"/>
        <end position="101"/>
    </location>
</feature>
<protein>
    <submittedName>
        <fullName evidence="5">Acyl-CoA thioesterase</fullName>
    </submittedName>
</protein>
<dbReference type="AlphaFoldDB" id="A0A917LV10"/>
<keyword evidence="2" id="KW-0378">Hydrolase</keyword>
<dbReference type="OrthoDB" id="7059210at2"/>
<dbReference type="EMBL" id="BMIY01000006">
    <property type="protein sequence ID" value="GGG58677.1"/>
    <property type="molecule type" value="Genomic_DNA"/>
</dbReference>
<dbReference type="InterPro" id="IPR049450">
    <property type="entry name" value="ACOT8-like_C"/>
</dbReference>
<dbReference type="GO" id="GO:0009062">
    <property type="term" value="P:fatty acid catabolic process"/>
    <property type="evidence" value="ECO:0007669"/>
    <property type="project" value="TreeGrafter"/>
</dbReference>
<evidence type="ECO:0000259" key="3">
    <source>
        <dbReference type="Pfam" id="PF13622"/>
    </source>
</evidence>
<dbReference type="Gene3D" id="2.40.160.210">
    <property type="entry name" value="Acyl-CoA thioesterase, double hotdog domain"/>
    <property type="match status" value="1"/>
</dbReference>
<dbReference type="RefSeq" id="WP_068811918.1">
    <property type="nucleotide sequence ID" value="NZ_BMIY01000006.1"/>
</dbReference>
<organism evidence="5 6">
    <name type="scientific">Pseudohongiella nitratireducens</name>
    <dbReference type="NCBI Taxonomy" id="1768907"/>
    <lineage>
        <taxon>Bacteria</taxon>
        <taxon>Pseudomonadati</taxon>
        <taxon>Pseudomonadota</taxon>
        <taxon>Gammaproteobacteria</taxon>
        <taxon>Pseudomonadales</taxon>
        <taxon>Pseudohongiellaceae</taxon>
        <taxon>Pseudohongiella</taxon>
    </lineage>
</organism>
<dbReference type="GO" id="GO:0005829">
    <property type="term" value="C:cytosol"/>
    <property type="evidence" value="ECO:0007669"/>
    <property type="project" value="TreeGrafter"/>
</dbReference>
<sequence length="258" mass="28028">MTFRAAIDSLDIGKGYLLPETWRQGRTAYGGLTAALTLAAAHQSESAQLPPLRSAQVSFIAPAIEVMTFQPVELRKGKSVVTMNVDCFSGDTLAARSSFVFARDRDSQIHHAFHHQPDVKSPTECPAIPEQGQKLMPDFARHFDIRPAGGSLPLSGAVNPELLAWARHRDADQVHPEVALLGLADCLPPAAFTAYTTPAPISSVNWSLDFIAPVSANGWFLLRSFSRQAGNGYSSQEMEIWDESGNLVSIGRQLVAIF</sequence>
<dbReference type="InterPro" id="IPR042171">
    <property type="entry name" value="Acyl-CoA_hotdog"/>
</dbReference>
<dbReference type="Pfam" id="PF20789">
    <property type="entry name" value="4HBT_3C"/>
    <property type="match status" value="1"/>
</dbReference>
<proteinExistence type="inferred from homology"/>
<dbReference type="PANTHER" id="PTHR11066:SF34">
    <property type="entry name" value="ACYL-COENZYME A THIOESTERASE 8"/>
    <property type="match status" value="1"/>
</dbReference>
<dbReference type="InterPro" id="IPR003703">
    <property type="entry name" value="Acyl_CoA_thio"/>
</dbReference>
<comment type="similarity">
    <text evidence="1">Belongs to the C/M/P thioester hydrolase family.</text>
</comment>
<reference evidence="5" key="1">
    <citation type="journal article" date="2014" name="Int. J. Syst. Evol. Microbiol.">
        <title>Complete genome sequence of Corynebacterium casei LMG S-19264T (=DSM 44701T), isolated from a smear-ripened cheese.</title>
        <authorList>
            <consortium name="US DOE Joint Genome Institute (JGI-PGF)"/>
            <person name="Walter F."/>
            <person name="Albersmeier A."/>
            <person name="Kalinowski J."/>
            <person name="Ruckert C."/>
        </authorList>
    </citation>
    <scope>NUCLEOTIDE SEQUENCE</scope>
    <source>
        <strain evidence="5">CGMCC 1.15425</strain>
    </source>
</reference>
<feature type="domain" description="Acyl-CoA thioesterase-like C-terminal" evidence="4">
    <location>
        <begin position="122"/>
        <end position="256"/>
    </location>
</feature>
<dbReference type="PANTHER" id="PTHR11066">
    <property type="entry name" value="ACYL-COA THIOESTERASE"/>
    <property type="match status" value="1"/>
</dbReference>
<dbReference type="GO" id="GO:0047617">
    <property type="term" value="F:fatty acyl-CoA hydrolase activity"/>
    <property type="evidence" value="ECO:0007669"/>
    <property type="project" value="InterPro"/>
</dbReference>
<dbReference type="InterPro" id="IPR029069">
    <property type="entry name" value="HotDog_dom_sf"/>
</dbReference>
<evidence type="ECO:0000313" key="5">
    <source>
        <dbReference type="EMBL" id="GGG58677.1"/>
    </source>
</evidence>